<dbReference type="InterPro" id="IPR050481">
    <property type="entry name" value="UDP-glycosyltransf_plant"/>
</dbReference>
<reference evidence="1" key="1">
    <citation type="journal article" date="2023" name="Nat. Commun.">
        <title>Diploid and tetraploid genomes of Acorus and the evolution of monocots.</title>
        <authorList>
            <person name="Ma L."/>
            <person name="Liu K.W."/>
            <person name="Li Z."/>
            <person name="Hsiao Y.Y."/>
            <person name="Qi Y."/>
            <person name="Fu T."/>
            <person name="Tang G.D."/>
            <person name="Zhang D."/>
            <person name="Sun W.H."/>
            <person name="Liu D.K."/>
            <person name="Li Y."/>
            <person name="Chen G.Z."/>
            <person name="Liu X.D."/>
            <person name="Liao X.Y."/>
            <person name="Jiang Y.T."/>
            <person name="Yu X."/>
            <person name="Hao Y."/>
            <person name="Huang J."/>
            <person name="Zhao X.W."/>
            <person name="Ke S."/>
            <person name="Chen Y.Y."/>
            <person name="Wu W.L."/>
            <person name="Hsu J.L."/>
            <person name="Lin Y.F."/>
            <person name="Huang M.D."/>
            <person name="Li C.Y."/>
            <person name="Huang L."/>
            <person name="Wang Z.W."/>
            <person name="Zhao X."/>
            <person name="Zhong W.Y."/>
            <person name="Peng D.H."/>
            <person name="Ahmad S."/>
            <person name="Lan S."/>
            <person name="Zhang J.S."/>
            <person name="Tsai W.C."/>
            <person name="Van de Peer Y."/>
            <person name="Liu Z.J."/>
        </authorList>
    </citation>
    <scope>NUCLEOTIDE SEQUENCE</scope>
    <source>
        <strain evidence="1">CP</strain>
    </source>
</reference>
<organism evidence="1 2">
    <name type="scientific">Acorus calamus</name>
    <name type="common">Sweet flag</name>
    <dbReference type="NCBI Taxonomy" id="4465"/>
    <lineage>
        <taxon>Eukaryota</taxon>
        <taxon>Viridiplantae</taxon>
        <taxon>Streptophyta</taxon>
        <taxon>Embryophyta</taxon>
        <taxon>Tracheophyta</taxon>
        <taxon>Spermatophyta</taxon>
        <taxon>Magnoliopsida</taxon>
        <taxon>Liliopsida</taxon>
        <taxon>Acoraceae</taxon>
        <taxon>Acorus</taxon>
    </lineage>
</organism>
<dbReference type="SUPFAM" id="SSF53756">
    <property type="entry name" value="UDP-Glycosyltransferase/glycogen phosphorylase"/>
    <property type="match status" value="1"/>
</dbReference>
<dbReference type="GO" id="GO:0035251">
    <property type="term" value="F:UDP-glucosyltransferase activity"/>
    <property type="evidence" value="ECO:0007669"/>
    <property type="project" value="InterPro"/>
</dbReference>
<dbReference type="PANTHER" id="PTHR48049:SF60">
    <property type="entry name" value="UDP-GLYCOSYLTRANSFERASE 91B1"/>
    <property type="match status" value="1"/>
</dbReference>
<evidence type="ECO:0000313" key="2">
    <source>
        <dbReference type="Proteomes" id="UP001180020"/>
    </source>
</evidence>
<reference evidence="1" key="2">
    <citation type="submission" date="2023-06" db="EMBL/GenBank/DDBJ databases">
        <authorList>
            <person name="Ma L."/>
            <person name="Liu K.-W."/>
            <person name="Li Z."/>
            <person name="Hsiao Y.-Y."/>
            <person name="Qi Y."/>
            <person name="Fu T."/>
            <person name="Tang G."/>
            <person name="Zhang D."/>
            <person name="Sun W.-H."/>
            <person name="Liu D.-K."/>
            <person name="Li Y."/>
            <person name="Chen G.-Z."/>
            <person name="Liu X.-D."/>
            <person name="Liao X.-Y."/>
            <person name="Jiang Y.-T."/>
            <person name="Yu X."/>
            <person name="Hao Y."/>
            <person name="Huang J."/>
            <person name="Zhao X.-W."/>
            <person name="Ke S."/>
            <person name="Chen Y.-Y."/>
            <person name="Wu W.-L."/>
            <person name="Hsu J.-L."/>
            <person name="Lin Y.-F."/>
            <person name="Huang M.-D."/>
            <person name="Li C.-Y."/>
            <person name="Huang L."/>
            <person name="Wang Z.-W."/>
            <person name="Zhao X."/>
            <person name="Zhong W.-Y."/>
            <person name="Peng D.-H."/>
            <person name="Ahmad S."/>
            <person name="Lan S."/>
            <person name="Zhang J.-S."/>
            <person name="Tsai W.-C."/>
            <person name="Van De Peer Y."/>
            <person name="Liu Z.-J."/>
        </authorList>
    </citation>
    <scope>NUCLEOTIDE SEQUENCE</scope>
    <source>
        <strain evidence="1">CP</strain>
        <tissue evidence="1">Leaves</tissue>
    </source>
</reference>
<dbReference type="Proteomes" id="UP001180020">
    <property type="component" value="Unassembled WGS sequence"/>
</dbReference>
<protein>
    <submittedName>
        <fullName evidence="1">Anthocyanidin 3-O-glucosyltransferase</fullName>
    </submittedName>
</protein>
<comment type="caution">
    <text evidence="1">The sequence shown here is derived from an EMBL/GenBank/DDBJ whole genome shotgun (WGS) entry which is preliminary data.</text>
</comment>
<dbReference type="EMBL" id="JAUJYO010000013">
    <property type="protein sequence ID" value="KAK1299582.1"/>
    <property type="molecule type" value="Genomic_DNA"/>
</dbReference>
<sequence>MVYVAFGSEFLPSGDQLHELALGLEECGLPFFWALRDAPLPEGTSRNCADDWGEEQGIRGRAREMKGLLRDGGLHGRYVEGLSRWIPSSIPE</sequence>
<proteinExistence type="predicted"/>
<keyword evidence="2" id="KW-1185">Reference proteome</keyword>
<name>A0AAV9DFD7_ACOCL</name>
<dbReference type="Gene3D" id="3.40.50.2000">
    <property type="entry name" value="Glycogen Phosphorylase B"/>
    <property type="match status" value="1"/>
</dbReference>
<accession>A0AAV9DFD7</accession>
<dbReference type="AlphaFoldDB" id="A0AAV9DFD7"/>
<dbReference type="PANTHER" id="PTHR48049">
    <property type="entry name" value="GLYCOSYLTRANSFERASE"/>
    <property type="match status" value="1"/>
</dbReference>
<evidence type="ECO:0000313" key="1">
    <source>
        <dbReference type="EMBL" id="KAK1299582.1"/>
    </source>
</evidence>
<gene>
    <name evidence="1" type="primary">RT</name>
    <name evidence="1" type="ORF">QJS10_CPB13g00250</name>
</gene>